<reference evidence="2" key="1">
    <citation type="journal article" date="2015" name="Nature">
        <title>Complex archaea that bridge the gap between prokaryotes and eukaryotes.</title>
        <authorList>
            <person name="Spang A."/>
            <person name="Saw J.H."/>
            <person name="Jorgensen S.L."/>
            <person name="Zaremba-Niedzwiedzka K."/>
            <person name="Martijn J."/>
            <person name="Lind A.E."/>
            <person name="van Eijk R."/>
            <person name="Schleper C."/>
            <person name="Guy L."/>
            <person name="Ettema T.J."/>
        </authorList>
    </citation>
    <scope>NUCLEOTIDE SEQUENCE</scope>
</reference>
<protein>
    <submittedName>
        <fullName evidence="2">Uncharacterized protein</fullName>
    </submittedName>
</protein>
<dbReference type="EMBL" id="LAZR01005609">
    <property type="protein sequence ID" value="KKM98536.1"/>
    <property type="molecule type" value="Genomic_DNA"/>
</dbReference>
<dbReference type="AlphaFoldDB" id="A0A0F9MGW0"/>
<keyword evidence="1" id="KW-1133">Transmembrane helix</keyword>
<feature type="transmembrane region" description="Helical" evidence="1">
    <location>
        <begin position="10"/>
        <end position="28"/>
    </location>
</feature>
<sequence length="105" mass="12106">MPIKKERAKLIRYLFLATIIGLMVGYYLNLGAGESKSPDTENKEQEIITFSVDGPTLYMPTRNGHNTQQMEKLYFTCTSGHETLMEIKCAECGESFKNYRSRIWQ</sequence>
<keyword evidence="1" id="KW-0472">Membrane</keyword>
<evidence type="ECO:0000256" key="1">
    <source>
        <dbReference type="SAM" id="Phobius"/>
    </source>
</evidence>
<keyword evidence="1" id="KW-0812">Transmembrane</keyword>
<evidence type="ECO:0000313" key="2">
    <source>
        <dbReference type="EMBL" id="KKM98536.1"/>
    </source>
</evidence>
<proteinExistence type="predicted"/>
<comment type="caution">
    <text evidence="2">The sequence shown here is derived from an EMBL/GenBank/DDBJ whole genome shotgun (WGS) entry which is preliminary data.</text>
</comment>
<accession>A0A0F9MGW0</accession>
<name>A0A0F9MGW0_9ZZZZ</name>
<gene>
    <name evidence="2" type="ORF">LCGC14_1156930</name>
</gene>
<organism evidence="2">
    <name type="scientific">marine sediment metagenome</name>
    <dbReference type="NCBI Taxonomy" id="412755"/>
    <lineage>
        <taxon>unclassified sequences</taxon>
        <taxon>metagenomes</taxon>
        <taxon>ecological metagenomes</taxon>
    </lineage>
</organism>